<dbReference type="GO" id="GO:0004673">
    <property type="term" value="F:protein histidine kinase activity"/>
    <property type="evidence" value="ECO:0007669"/>
    <property type="project" value="UniProtKB-EC"/>
</dbReference>
<keyword evidence="5" id="KW-0547">Nucleotide-binding</keyword>
<protein>
    <recommendedName>
        <fullName evidence="2">histidine kinase</fullName>
        <ecNumber evidence="2">2.7.13.3</ecNumber>
    </recommendedName>
</protein>
<keyword evidence="3" id="KW-0597">Phosphoprotein</keyword>
<evidence type="ECO:0000256" key="5">
    <source>
        <dbReference type="ARBA" id="ARBA00022741"/>
    </source>
</evidence>
<accession>A0A844ZIY9</accession>
<dbReference type="OrthoDB" id="136506at2"/>
<dbReference type="PRINTS" id="PR00344">
    <property type="entry name" value="BCTRLSENSOR"/>
</dbReference>
<comment type="catalytic activity">
    <reaction evidence="1">
        <text>ATP + protein L-histidine = ADP + protein N-phospho-L-histidine.</text>
        <dbReference type="EC" id="2.7.13.3"/>
    </reaction>
</comment>
<feature type="domain" description="Histidine kinase" evidence="8">
    <location>
        <begin position="1"/>
        <end position="137"/>
    </location>
</feature>
<name>A0A844ZIY9_9SPHN</name>
<organism evidence="9 10">
    <name type="scientific">Parapontixanthobacter aurantiacus</name>
    <dbReference type="NCBI Taxonomy" id="1463599"/>
    <lineage>
        <taxon>Bacteria</taxon>
        <taxon>Pseudomonadati</taxon>
        <taxon>Pseudomonadota</taxon>
        <taxon>Alphaproteobacteria</taxon>
        <taxon>Sphingomonadales</taxon>
        <taxon>Erythrobacteraceae</taxon>
        <taxon>Parapontixanthobacter</taxon>
    </lineage>
</organism>
<evidence type="ECO:0000313" key="9">
    <source>
        <dbReference type="EMBL" id="MXO85679.1"/>
    </source>
</evidence>
<dbReference type="Gene3D" id="3.30.565.10">
    <property type="entry name" value="Histidine kinase-like ATPase, C-terminal domain"/>
    <property type="match status" value="1"/>
</dbReference>
<evidence type="ECO:0000256" key="1">
    <source>
        <dbReference type="ARBA" id="ARBA00000085"/>
    </source>
</evidence>
<evidence type="ECO:0000256" key="3">
    <source>
        <dbReference type="ARBA" id="ARBA00022553"/>
    </source>
</evidence>
<evidence type="ECO:0000256" key="6">
    <source>
        <dbReference type="ARBA" id="ARBA00022777"/>
    </source>
</evidence>
<dbReference type="SUPFAM" id="SSF55874">
    <property type="entry name" value="ATPase domain of HSP90 chaperone/DNA topoisomerase II/histidine kinase"/>
    <property type="match status" value="1"/>
</dbReference>
<dbReference type="SMART" id="SM00387">
    <property type="entry name" value="HATPase_c"/>
    <property type="match status" value="1"/>
</dbReference>
<dbReference type="GO" id="GO:0005524">
    <property type="term" value="F:ATP binding"/>
    <property type="evidence" value="ECO:0007669"/>
    <property type="project" value="UniProtKB-KW"/>
</dbReference>
<evidence type="ECO:0000313" key="10">
    <source>
        <dbReference type="Proteomes" id="UP000433104"/>
    </source>
</evidence>
<sequence>MVPLGAYLGRIASAIAHIDGREGIRVNFDADKIAVPVETAARTGLIFSEVLTNSLQHAFEDRSEGLVEARVKQLSGSTLRISVMDDGTGMPADHDWPNNGNLGSRIVRNLVAGLNGDLNVDTKIKGTTITLDIPLDEQADIIASEQ</sequence>
<dbReference type="AlphaFoldDB" id="A0A844ZIY9"/>
<dbReference type="EC" id="2.7.13.3" evidence="2"/>
<dbReference type="InterPro" id="IPR036890">
    <property type="entry name" value="HATPase_C_sf"/>
</dbReference>
<evidence type="ECO:0000259" key="8">
    <source>
        <dbReference type="PROSITE" id="PS50109"/>
    </source>
</evidence>
<keyword evidence="4" id="KW-0808">Transferase</keyword>
<comment type="caution">
    <text evidence="9">The sequence shown here is derived from an EMBL/GenBank/DDBJ whole genome shotgun (WGS) entry which is preliminary data.</text>
</comment>
<dbReference type="PANTHER" id="PTHR41523">
    <property type="entry name" value="TWO-COMPONENT SYSTEM SENSOR PROTEIN"/>
    <property type="match status" value="1"/>
</dbReference>
<keyword evidence="7" id="KW-0067">ATP-binding</keyword>
<keyword evidence="10" id="KW-1185">Reference proteome</keyword>
<keyword evidence="6" id="KW-0418">Kinase</keyword>
<dbReference type="EMBL" id="WTYW01000001">
    <property type="protein sequence ID" value="MXO85679.1"/>
    <property type="molecule type" value="Genomic_DNA"/>
</dbReference>
<evidence type="ECO:0000256" key="4">
    <source>
        <dbReference type="ARBA" id="ARBA00022679"/>
    </source>
</evidence>
<gene>
    <name evidence="9" type="ORF">GRI38_06500</name>
</gene>
<dbReference type="InterPro" id="IPR003594">
    <property type="entry name" value="HATPase_dom"/>
</dbReference>
<evidence type="ECO:0000256" key="7">
    <source>
        <dbReference type="ARBA" id="ARBA00022840"/>
    </source>
</evidence>
<dbReference type="InterPro" id="IPR004358">
    <property type="entry name" value="Sig_transdc_His_kin-like_C"/>
</dbReference>
<dbReference type="PROSITE" id="PS50109">
    <property type="entry name" value="HIS_KIN"/>
    <property type="match status" value="1"/>
</dbReference>
<evidence type="ECO:0000256" key="2">
    <source>
        <dbReference type="ARBA" id="ARBA00012438"/>
    </source>
</evidence>
<proteinExistence type="predicted"/>
<dbReference type="InterPro" id="IPR005467">
    <property type="entry name" value="His_kinase_dom"/>
</dbReference>
<dbReference type="Pfam" id="PF02518">
    <property type="entry name" value="HATPase_c"/>
    <property type="match status" value="1"/>
</dbReference>
<dbReference type="PANTHER" id="PTHR41523:SF8">
    <property type="entry name" value="ETHYLENE RESPONSE SENSOR PROTEIN"/>
    <property type="match status" value="1"/>
</dbReference>
<dbReference type="Proteomes" id="UP000433104">
    <property type="component" value="Unassembled WGS sequence"/>
</dbReference>
<reference evidence="9 10" key="1">
    <citation type="submission" date="2019-12" db="EMBL/GenBank/DDBJ databases">
        <title>Genomic-based taxomic classification of the family Erythrobacteraceae.</title>
        <authorList>
            <person name="Xu L."/>
        </authorList>
    </citation>
    <scope>NUCLEOTIDE SEQUENCE [LARGE SCALE GENOMIC DNA]</scope>
    <source>
        <strain evidence="9 10">MCCC 1A09962</strain>
    </source>
</reference>